<sequence length="249" mass="26844">MKKILLPVLLVLIAHFVSAQVKIVEFGKNGDINGATIGLNGLATDNEIAFYVETINEGSSSLDIKVLRTEVDALTGSENATCWAVCPPEELAGVQPVLLSAFSQTIAPGDTNSTFSAHYYPNNLDGCSLLKYDWVDTQDTSIVYATLYIRFMHGTGACTASTSLEELIDFDIYPNPANDNLNVQLSTPSDETITMRMVDVLGKVVSTQTLGSGSVYSSITTSNLVNGVYFVTFEAGTKTLLTKKVVVRH</sequence>
<protein>
    <recommendedName>
        <fullName evidence="3">Secretion system C-terminal sorting domain-containing protein</fullName>
    </recommendedName>
</protein>
<keyword evidence="5" id="KW-1185">Reference proteome</keyword>
<feature type="signal peptide" evidence="2">
    <location>
        <begin position="1"/>
        <end position="19"/>
    </location>
</feature>
<dbReference type="Proteomes" id="UP000683507">
    <property type="component" value="Chromosome"/>
</dbReference>
<feature type="chain" id="PRO_5037111626" description="Secretion system C-terminal sorting domain-containing protein" evidence="2">
    <location>
        <begin position="20"/>
        <end position="249"/>
    </location>
</feature>
<evidence type="ECO:0000259" key="3">
    <source>
        <dbReference type="Pfam" id="PF18962"/>
    </source>
</evidence>
<evidence type="ECO:0000256" key="2">
    <source>
        <dbReference type="SAM" id="SignalP"/>
    </source>
</evidence>
<dbReference type="RefSeq" id="WP_258540625.1">
    <property type="nucleotide sequence ID" value="NZ_OU015584.1"/>
</dbReference>
<reference evidence="4" key="1">
    <citation type="submission" date="2021-04" db="EMBL/GenBank/DDBJ databases">
        <authorList>
            <person name="Rodrigo-Torres L."/>
            <person name="Arahal R. D."/>
            <person name="Lucena T."/>
        </authorList>
    </citation>
    <scope>NUCLEOTIDE SEQUENCE</scope>
    <source>
        <strain evidence="4">AS29M-1</strain>
    </source>
</reference>
<dbReference type="NCBIfam" id="TIGR04183">
    <property type="entry name" value="Por_Secre_tail"/>
    <property type="match status" value="1"/>
</dbReference>
<dbReference type="KEGG" id="ptan:CRYO30217_00389"/>
<dbReference type="InterPro" id="IPR026444">
    <property type="entry name" value="Secre_tail"/>
</dbReference>
<name>A0A916JJK0_9FLAO</name>
<dbReference type="EMBL" id="OU015584">
    <property type="protein sequence ID" value="CAG5077448.1"/>
    <property type="molecule type" value="Genomic_DNA"/>
</dbReference>
<dbReference type="Pfam" id="PF18962">
    <property type="entry name" value="Por_Secre_tail"/>
    <property type="match status" value="1"/>
</dbReference>
<proteinExistence type="predicted"/>
<evidence type="ECO:0000313" key="5">
    <source>
        <dbReference type="Proteomes" id="UP000683507"/>
    </source>
</evidence>
<gene>
    <name evidence="4" type="ORF">CRYO30217_00389</name>
</gene>
<evidence type="ECO:0000256" key="1">
    <source>
        <dbReference type="ARBA" id="ARBA00022729"/>
    </source>
</evidence>
<keyword evidence="1 2" id="KW-0732">Signal</keyword>
<dbReference type="AlphaFoldDB" id="A0A916JJK0"/>
<feature type="domain" description="Secretion system C-terminal sorting" evidence="3">
    <location>
        <begin position="172"/>
        <end position="247"/>
    </location>
</feature>
<accession>A0A916JJK0</accession>
<evidence type="ECO:0000313" key="4">
    <source>
        <dbReference type="EMBL" id="CAG5077448.1"/>
    </source>
</evidence>
<organism evidence="4 5">
    <name type="scientific">Parvicella tangerina</name>
    <dbReference type="NCBI Taxonomy" id="2829795"/>
    <lineage>
        <taxon>Bacteria</taxon>
        <taxon>Pseudomonadati</taxon>
        <taxon>Bacteroidota</taxon>
        <taxon>Flavobacteriia</taxon>
        <taxon>Flavobacteriales</taxon>
        <taxon>Parvicellaceae</taxon>
        <taxon>Parvicella</taxon>
    </lineage>
</organism>